<feature type="chain" id="PRO_5020517437" evidence="3">
    <location>
        <begin position="25"/>
        <end position="361"/>
    </location>
</feature>
<dbReference type="FunFam" id="3.20.20.100:FF:000004">
    <property type="entry name" value="Oxidoreductase, aldo/keto reductase"/>
    <property type="match status" value="1"/>
</dbReference>
<dbReference type="Proteomes" id="UP000294599">
    <property type="component" value="Unassembled WGS sequence"/>
</dbReference>
<evidence type="ECO:0000256" key="3">
    <source>
        <dbReference type="SAM" id="SignalP"/>
    </source>
</evidence>
<dbReference type="InterPro" id="IPR036812">
    <property type="entry name" value="NAD(P)_OxRdtase_dom_sf"/>
</dbReference>
<dbReference type="GO" id="GO:0005829">
    <property type="term" value="C:cytosol"/>
    <property type="evidence" value="ECO:0007669"/>
    <property type="project" value="UniProtKB-ARBA"/>
</dbReference>
<dbReference type="CDD" id="cd19081">
    <property type="entry name" value="AKR_AKR9C1"/>
    <property type="match status" value="1"/>
</dbReference>
<keyword evidence="6" id="KW-1185">Reference proteome</keyword>
<keyword evidence="1" id="KW-0560">Oxidoreductase</keyword>
<evidence type="ECO:0000259" key="4">
    <source>
        <dbReference type="Pfam" id="PF00248"/>
    </source>
</evidence>
<proteinExistence type="predicted"/>
<dbReference type="InterPro" id="IPR050523">
    <property type="entry name" value="AKR_Detox_Biosynth"/>
</dbReference>
<feature type="signal peptide" evidence="3">
    <location>
        <begin position="1"/>
        <end position="24"/>
    </location>
</feature>
<keyword evidence="3" id="KW-0732">Signal</keyword>
<accession>A0A4V6NZE0</accession>
<organism evidence="5 6">
    <name type="scientific">Pseudofulvimonas gallinarii</name>
    <dbReference type="NCBI Taxonomy" id="634155"/>
    <lineage>
        <taxon>Bacteria</taxon>
        <taxon>Pseudomonadati</taxon>
        <taxon>Pseudomonadota</taxon>
        <taxon>Gammaproteobacteria</taxon>
        <taxon>Lysobacterales</taxon>
        <taxon>Rhodanobacteraceae</taxon>
        <taxon>Pseudofulvimonas</taxon>
    </lineage>
</organism>
<sequence>MERRHFLLMLATALGAAVASPLLAQGAGRAGTGSLPRGPRPTRPLGKSGVDIAPVVLGGNVFGWSLDEAASFDVLDAFVDHGFDAIDTADVYSRWVPGNQGGESETIIGRWLKARPGMRERVKIFTKGGGDMGQPGHRGLSPRWIGQAVDASLRRLGVDAIDVYFSHFPDPDTPVAETLGAYEALIKAGKIRAIGASNVDPAQLREALDTARDNNLPGYTVLQPGYNLYDRDGYDGPLRDLCLREGLGVVTYSSLASGFLTGKYRSEADLDQSVRGGGVGRKYLNPRGMAILSAMDQVAEKHGAQLADIALAWLIAREGVTAPIAGATKASHVQSFARAVALRLDADDLAALDQARAPAAS</sequence>
<comment type="caution">
    <text evidence="5">The sequence shown here is derived from an EMBL/GenBank/DDBJ whole genome shotgun (WGS) entry which is preliminary data.</text>
</comment>
<evidence type="ECO:0000313" key="5">
    <source>
        <dbReference type="EMBL" id="TCS99677.1"/>
    </source>
</evidence>
<dbReference type="SUPFAM" id="SSF51430">
    <property type="entry name" value="NAD(P)-linked oxidoreductase"/>
    <property type="match status" value="1"/>
</dbReference>
<name>A0A4V6NZE0_9GAMM</name>
<dbReference type="Gene3D" id="3.20.20.100">
    <property type="entry name" value="NADP-dependent oxidoreductase domain"/>
    <property type="match status" value="1"/>
</dbReference>
<feature type="region of interest" description="Disordered" evidence="2">
    <location>
        <begin position="29"/>
        <end position="48"/>
    </location>
</feature>
<dbReference type="RefSeq" id="WP_240639569.1">
    <property type="nucleotide sequence ID" value="NZ_JBHLWF010000028.1"/>
</dbReference>
<protein>
    <submittedName>
        <fullName evidence="5">Aryl-alcohol dehydrogenase-like predicted oxidoreductase</fullName>
    </submittedName>
</protein>
<feature type="domain" description="NADP-dependent oxidoreductase" evidence="4">
    <location>
        <begin position="55"/>
        <end position="355"/>
    </location>
</feature>
<dbReference type="InterPro" id="IPR023210">
    <property type="entry name" value="NADP_OxRdtase_dom"/>
</dbReference>
<reference evidence="5 6" key="1">
    <citation type="submission" date="2019-03" db="EMBL/GenBank/DDBJ databases">
        <title>Genomic Encyclopedia of Type Strains, Phase IV (KMG-IV): sequencing the most valuable type-strain genomes for metagenomic binning, comparative biology and taxonomic classification.</title>
        <authorList>
            <person name="Goeker M."/>
        </authorList>
    </citation>
    <scope>NUCLEOTIDE SEQUENCE [LARGE SCALE GENOMIC DNA]</scope>
    <source>
        <strain evidence="5 6">DSM 21944</strain>
    </source>
</reference>
<dbReference type="Pfam" id="PF00248">
    <property type="entry name" value="Aldo_ket_red"/>
    <property type="match status" value="1"/>
</dbReference>
<gene>
    <name evidence="5" type="ORF">EDC25_105111</name>
</gene>
<evidence type="ECO:0000313" key="6">
    <source>
        <dbReference type="Proteomes" id="UP000294599"/>
    </source>
</evidence>
<evidence type="ECO:0000256" key="1">
    <source>
        <dbReference type="ARBA" id="ARBA00023002"/>
    </source>
</evidence>
<dbReference type="AlphaFoldDB" id="A0A4V6NZE0"/>
<evidence type="ECO:0000256" key="2">
    <source>
        <dbReference type="SAM" id="MobiDB-lite"/>
    </source>
</evidence>
<dbReference type="EMBL" id="SMAF01000005">
    <property type="protein sequence ID" value="TCS99677.1"/>
    <property type="molecule type" value="Genomic_DNA"/>
</dbReference>
<dbReference type="PANTHER" id="PTHR43364:SF6">
    <property type="entry name" value="OXIDOREDUCTASE-RELATED"/>
    <property type="match status" value="1"/>
</dbReference>
<dbReference type="PANTHER" id="PTHR43364">
    <property type="entry name" value="NADH-SPECIFIC METHYLGLYOXAL REDUCTASE-RELATED"/>
    <property type="match status" value="1"/>
</dbReference>
<dbReference type="GO" id="GO:0016491">
    <property type="term" value="F:oxidoreductase activity"/>
    <property type="evidence" value="ECO:0007669"/>
    <property type="project" value="UniProtKB-KW"/>
</dbReference>